<name>A0A5C6C5I7_9BACT</name>
<reference evidence="2 3" key="1">
    <citation type="journal article" date="2020" name="Antonie Van Leeuwenhoek">
        <title>Rhodopirellula heiligendammensis sp. nov., Rhodopirellula pilleata sp. nov., and Rhodopirellula solitaria sp. nov. isolated from natural or artificial marine surfaces in Northern Germany and California, USA, and emended description of the genus Rhodopirellula.</title>
        <authorList>
            <person name="Kallscheuer N."/>
            <person name="Wiegand S."/>
            <person name="Jogler M."/>
            <person name="Boedeker C."/>
            <person name="Peeters S.H."/>
            <person name="Rast P."/>
            <person name="Heuer A."/>
            <person name="Jetten M.S.M."/>
            <person name="Rohde M."/>
            <person name="Jogler C."/>
        </authorList>
    </citation>
    <scope>NUCLEOTIDE SEQUENCE [LARGE SCALE GENOMIC DNA]</scope>
    <source>
        <strain evidence="2 3">Poly21</strain>
    </source>
</reference>
<evidence type="ECO:0000313" key="2">
    <source>
        <dbReference type="EMBL" id="TWU19332.1"/>
    </source>
</evidence>
<sequence length="275" mass="31590">MLSQLDQQTTRQLSGAIHGANAMRYRTVIVLLAIAIPVLSLWSMQIARSGWCNDEAAHIPSGLYHLATGRMDAYHVNPPLPRMIAALPLLIDRPMIKWHHSDSPYVRLKYQLAEEWVNENQSSLRRQLILARSTTIFFFGLGIWSIVRWTYRYIGNPFLSGVGHILFEGSIRDFHCGLRGFRRDVFEQLKLSSTGMEFASEMLIRAEIVGLRTAEVPVSLRPDGRDRPPHLRCWRDGWRHLILLLQLAPQGSLYRHTLGRMASRLTPRQNHYNGM</sequence>
<dbReference type="InterPro" id="IPR029044">
    <property type="entry name" value="Nucleotide-diphossugar_trans"/>
</dbReference>
<protein>
    <submittedName>
        <fullName evidence="2">Uncharacterized protein</fullName>
    </submittedName>
</protein>
<dbReference type="Proteomes" id="UP000319908">
    <property type="component" value="Unassembled WGS sequence"/>
</dbReference>
<dbReference type="Gene3D" id="3.90.550.10">
    <property type="entry name" value="Spore Coat Polysaccharide Biosynthesis Protein SpsA, Chain A"/>
    <property type="match status" value="1"/>
</dbReference>
<organism evidence="2 3">
    <name type="scientific">Allorhodopirellula heiligendammensis</name>
    <dbReference type="NCBI Taxonomy" id="2714739"/>
    <lineage>
        <taxon>Bacteria</taxon>
        <taxon>Pseudomonadati</taxon>
        <taxon>Planctomycetota</taxon>
        <taxon>Planctomycetia</taxon>
        <taxon>Pirellulales</taxon>
        <taxon>Pirellulaceae</taxon>
        <taxon>Allorhodopirellula</taxon>
    </lineage>
</organism>
<keyword evidence="1" id="KW-0472">Membrane</keyword>
<keyword evidence="1" id="KW-0812">Transmembrane</keyword>
<keyword evidence="3" id="KW-1185">Reference proteome</keyword>
<feature type="transmembrane region" description="Helical" evidence="1">
    <location>
        <begin position="129"/>
        <end position="151"/>
    </location>
</feature>
<comment type="caution">
    <text evidence="2">The sequence shown here is derived from an EMBL/GenBank/DDBJ whole genome shotgun (WGS) entry which is preliminary data.</text>
</comment>
<evidence type="ECO:0000256" key="1">
    <source>
        <dbReference type="SAM" id="Phobius"/>
    </source>
</evidence>
<dbReference type="EMBL" id="SJPU01000001">
    <property type="protein sequence ID" value="TWU19332.1"/>
    <property type="molecule type" value="Genomic_DNA"/>
</dbReference>
<proteinExistence type="predicted"/>
<gene>
    <name evidence="2" type="ORF">Poly21_15040</name>
</gene>
<feature type="transmembrane region" description="Helical" evidence="1">
    <location>
        <begin position="23"/>
        <end position="42"/>
    </location>
</feature>
<dbReference type="AlphaFoldDB" id="A0A5C6C5I7"/>
<accession>A0A5C6C5I7</accession>
<keyword evidence="1" id="KW-1133">Transmembrane helix</keyword>
<evidence type="ECO:0000313" key="3">
    <source>
        <dbReference type="Proteomes" id="UP000319908"/>
    </source>
</evidence>